<protein>
    <submittedName>
        <fullName evidence="8">Serine/threonine-protein kinase</fullName>
        <ecNumber evidence="8">2.7.11.1</ecNumber>
    </submittedName>
</protein>
<evidence type="ECO:0000259" key="7">
    <source>
        <dbReference type="PROSITE" id="PS50011"/>
    </source>
</evidence>
<name>A0ABV0BD22_9SPHN</name>
<dbReference type="PROSITE" id="PS00108">
    <property type="entry name" value="PROTEIN_KINASE_ST"/>
    <property type="match status" value="1"/>
</dbReference>
<dbReference type="Gene3D" id="1.10.510.10">
    <property type="entry name" value="Transferase(Phosphotransferase) domain 1"/>
    <property type="match status" value="1"/>
</dbReference>
<proteinExistence type="predicted"/>
<dbReference type="InterPro" id="IPR011990">
    <property type="entry name" value="TPR-like_helical_dom_sf"/>
</dbReference>
<evidence type="ECO:0000256" key="4">
    <source>
        <dbReference type="ARBA" id="ARBA00022840"/>
    </source>
</evidence>
<dbReference type="Proteomes" id="UP001427805">
    <property type="component" value="Unassembled WGS sequence"/>
</dbReference>
<keyword evidence="3 8" id="KW-0418">Kinase</keyword>
<dbReference type="PANTHER" id="PTHR43289">
    <property type="entry name" value="MITOGEN-ACTIVATED PROTEIN KINASE KINASE KINASE 20-RELATED"/>
    <property type="match status" value="1"/>
</dbReference>
<keyword evidence="2 5" id="KW-0547">Nucleotide-binding</keyword>
<dbReference type="CDD" id="cd14014">
    <property type="entry name" value="STKc_PknB_like"/>
    <property type="match status" value="1"/>
</dbReference>
<dbReference type="InterPro" id="IPR011009">
    <property type="entry name" value="Kinase-like_dom_sf"/>
</dbReference>
<evidence type="ECO:0000256" key="3">
    <source>
        <dbReference type="ARBA" id="ARBA00022777"/>
    </source>
</evidence>
<feature type="transmembrane region" description="Helical" evidence="6">
    <location>
        <begin position="384"/>
        <end position="405"/>
    </location>
</feature>
<dbReference type="SUPFAM" id="SSF56112">
    <property type="entry name" value="Protein kinase-like (PK-like)"/>
    <property type="match status" value="1"/>
</dbReference>
<keyword evidence="6" id="KW-0812">Transmembrane</keyword>
<evidence type="ECO:0000313" key="8">
    <source>
        <dbReference type="EMBL" id="MEN3749447.1"/>
    </source>
</evidence>
<keyword evidence="6" id="KW-0472">Membrane</keyword>
<keyword evidence="6" id="KW-1133">Transmembrane helix</keyword>
<evidence type="ECO:0000256" key="6">
    <source>
        <dbReference type="SAM" id="Phobius"/>
    </source>
</evidence>
<dbReference type="EC" id="2.7.11.1" evidence="8"/>
<dbReference type="InterPro" id="IPR008271">
    <property type="entry name" value="Ser/Thr_kinase_AS"/>
</dbReference>
<evidence type="ECO:0000256" key="1">
    <source>
        <dbReference type="ARBA" id="ARBA00022679"/>
    </source>
</evidence>
<feature type="domain" description="Protein kinase" evidence="7">
    <location>
        <begin position="84"/>
        <end position="361"/>
    </location>
</feature>
<keyword evidence="1 8" id="KW-0808">Transferase</keyword>
<accession>A0ABV0BD22</accession>
<dbReference type="Gene3D" id="3.30.200.20">
    <property type="entry name" value="Phosphorylase Kinase, domain 1"/>
    <property type="match status" value="1"/>
</dbReference>
<reference evidence="8 9" key="1">
    <citation type="submission" date="2024-05" db="EMBL/GenBank/DDBJ databases">
        <title>Sphingomonas sp. HF-S3 16S ribosomal RNA gene Genome sequencing and assembly.</title>
        <authorList>
            <person name="Lee H."/>
        </authorList>
    </citation>
    <scope>NUCLEOTIDE SEQUENCE [LARGE SCALE GENOMIC DNA]</scope>
    <source>
        <strain evidence="8 9">HF-S3</strain>
    </source>
</reference>
<dbReference type="Gene3D" id="1.25.40.10">
    <property type="entry name" value="Tetratricopeptide repeat domain"/>
    <property type="match status" value="1"/>
</dbReference>
<keyword evidence="4 5" id="KW-0067">ATP-binding</keyword>
<dbReference type="InterPro" id="IPR000719">
    <property type="entry name" value="Prot_kinase_dom"/>
</dbReference>
<organism evidence="8 9">
    <name type="scientific">Sphingomonas rustica</name>
    <dbReference type="NCBI Taxonomy" id="3103142"/>
    <lineage>
        <taxon>Bacteria</taxon>
        <taxon>Pseudomonadati</taxon>
        <taxon>Pseudomonadota</taxon>
        <taxon>Alphaproteobacteria</taxon>
        <taxon>Sphingomonadales</taxon>
        <taxon>Sphingomonadaceae</taxon>
        <taxon>Sphingomonas</taxon>
    </lineage>
</organism>
<dbReference type="Pfam" id="PF00069">
    <property type="entry name" value="Pkinase"/>
    <property type="match status" value="1"/>
</dbReference>
<dbReference type="InterPro" id="IPR017441">
    <property type="entry name" value="Protein_kinase_ATP_BS"/>
</dbReference>
<dbReference type="PROSITE" id="PS50011">
    <property type="entry name" value="PROTEIN_KINASE_DOM"/>
    <property type="match status" value="1"/>
</dbReference>
<evidence type="ECO:0000313" key="9">
    <source>
        <dbReference type="Proteomes" id="UP001427805"/>
    </source>
</evidence>
<gene>
    <name evidence="8" type="ORF">TPR58_19890</name>
</gene>
<dbReference type="RefSeq" id="WP_346248494.1">
    <property type="nucleotide sequence ID" value="NZ_JBDIZK010000014.1"/>
</dbReference>
<feature type="binding site" evidence="5">
    <location>
        <position position="114"/>
    </location>
    <ligand>
        <name>ATP</name>
        <dbReference type="ChEBI" id="CHEBI:30616"/>
    </ligand>
</feature>
<dbReference type="PROSITE" id="PS00107">
    <property type="entry name" value="PROTEIN_KINASE_ATP"/>
    <property type="match status" value="1"/>
</dbReference>
<dbReference type="GO" id="GO:0004674">
    <property type="term" value="F:protein serine/threonine kinase activity"/>
    <property type="evidence" value="ECO:0007669"/>
    <property type="project" value="UniProtKB-EC"/>
</dbReference>
<comment type="caution">
    <text evidence="8">The sequence shown here is derived from an EMBL/GenBank/DDBJ whole genome shotgun (WGS) entry which is preliminary data.</text>
</comment>
<evidence type="ECO:0000256" key="5">
    <source>
        <dbReference type="PROSITE-ProRule" id="PRU10141"/>
    </source>
</evidence>
<keyword evidence="9" id="KW-1185">Reference proteome</keyword>
<dbReference type="EMBL" id="JBDIZK010000014">
    <property type="protein sequence ID" value="MEN3749447.1"/>
    <property type="molecule type" value="Genomic_DNA"/>
</dbReference>
<dbReference type="PANTHER" id="PTHR43289:SF34">
    <property type="entry name" value="SERINE_THREONINE-PROTEIN KINASE YBDM-RELATED"/>
    <property type="match status" value="1"/>
</dbReference>
<dbReference type="SMART" id="SM00220">
    <property type="entry name" value="S_TKc"/>
    <property type="match status" value="1"/>
</dbReference>
<sequence length="811" mass="86385">MTVDTAAPRLADILEAFDRVEPLDPPARAAAIATLSPAIAERVAAMLAASTRRGILDAPPPVLEDSAAPLPRASLAAGARIGAFIVDRLVGRGGMGEVYLARRADSFEQRVALKLLRVDAVPSESLFARERQMLARLEHPGIARLIDGGLAPDGRPWMAMQFVEGRPLDRWVQQDRPPLEARLRVFADICDAVAYAHANLVVHRDLKPSNILVDGAGRVHLLDFGIARLVEEGADGTAPAATTSAALMTPDYAAPEQLGNGTITVATDVHALGLILYELLAGATPWAGDGGTLSMLVRRVAQEDPAPPSRTAAAHPGIAIPPARLRGDLDAIVLKALRKDPARRYGSVPELAEDVARHQAALPVRARDGSGRYRFGRFVRRNRWSIAAVGAVLAALIAGAAGIAIQAHRTAIERDTALAEARRSDSIVQTLTLMFAQAGYSRDLTLKQTLDESALRMLATLDRSARSGSAVNALSDLYVNMQDAKGSYDLLRSALARGIGGDSEEMTARMRANLADAALATGGKEDVPALLGSAEAVFARDPRRYGSDLQQIVRTRAAIARRKGDYDRAIRLLTDNLADGERALAANDSALMTLYNNLIVYLIEANRLGETDAVFARVDRLLARTGQRDMIQALGIDQLRSVIRLRQGDGAGAERIAASIVERRRRLFGETPGLATDLSQLAKAQLANGRHAEARVSLMEARPLAVRFLGARSLPVLGIDMTLVQALAELGEFAEAQRLLGQVRGAIAALPPTPLTPQLALTEAVLAMKQGRRAEAAAAAGRARTGFAAMGPAGAFGLQSVAKVEARIRAL</sequence>
<evidence type="ECO:0000256" key="2">
    <source>
        <dbReference type="ARBA" id="ARBA00022741"/>
    </source>
</evidence>